<reference evidence="2 3" key="1">
    <citation type="submission" date="2019-03" db="EMBL/GenBank/DDBJ databases">
        <title>Single cell metagenomics reveals metabolic interactions within the superorganism composed of flagellate Streblomastix strix and complex community of Bacteroidetes bacteria on its surface.</title>
        <authorList>
            <person name="Treitli S.C."/>
            <person name="Kolisko M."/>
            <person name="Husnik F."/>
            <person name="Keeling P."/>
            <person name="Hampl V."/>
        </authorList>
    </citation>
    <scope>NUCLEOTIDE SEQUENCE [LARGE SCALE GENOMIC DNA]</scope>
    <source>
        <strain evidence="2">ST1C</strain>
    </source>
</reference>
<dbReference type="Proteomes" id="UP000324800">
    <property type="component" value="Unassembled WGS sequence"/>
</dbReference>
<comment type="caution">
    <text evidence="2">The sequence shown here is derived from an EMBL/GenBank/DDBJ whole genome shotgun (WGS) entry which is preliminary data.</text>
</comment>
<feature type="compositionally biased region" description="Basic and acidic residues" evidence="1">
    <location>
        <begin position="402"/>
        <end position="415"/>
    </location>
</feature>
<feature type="region of interest" description="Disordered" evidence="1">
    <location>
        <begin position="337"/>
        <end position="490"/>
    </location>
</feature>
<gene>
    <name evidence="2" type="ORF">EZS28_027815</name>
</gene>
<feature type="compositionally biased region" description="Acidic residues" evidence="1">
    <location>
        <begin position="452"/>
        <end position="465"/>
    </location>
</feature>
<dbReference type="EMBL" id="SNRW01010374">
    <property type="protein sequence ID" value="KAA6376658.1"/>
    <property type="molecule type" value="Genomic_DNA"/>
</dbReference>
<evidence type="ECO:0000313" key="3">
    <source>
        <dbReference type="Proteomes" id="UP000324800"/>
    </source>
</evidence>
<accession>A0A5J4V1S3</accession>
<proteinExistence type="predicted"/>
<feature type="compositionally biased region" description="Polar residues" evidence="1">
    <location>
        <begin position="472"/>
        <end position="490"/>
    </location>
</feature>
<name>A0A5J4V1S3_9EUKA</name>
<evidence type="ECO:0000313" key="2">
    <source>
        <dbReference type="EMBL" id="KAA6376658.1"/>
    </source>
</evidence>
<evidence type="ECO:0000256" key="1">
    <source>
        <dbReference type="SAM" id="MobiDB-lite"/>
    </source>
</evidence>
<protein>
    <submittedName>
        <fullName evidence="2">Uncharacterized protein</fullName>
    </submittedName>
</protein>
<feature type="compositionally biased region" description="Low complexity" evidence="1">
    <location>
        <begin position="367"/>
        <end position="387"/>
    </location>
</feature>
<sequence length="799" mass="91231">VPFNWLIQLQNRFSQKALFGFKQALGGSKQKKKANLGNLNNLLVQNSTSISFVVANGGFYDSLVTFLSKENTDSLPDPMLWIHGTQTNLFSPQIKVPDAFIPSEIVYGEPTHSSAGVTVILSALAPFIHPATYVPNSYLAHRILSENSSCSSFAGVVTATSQMWDFQIPAQFPLVSKDMQDPYMEMCVAADKEIPFVIVLKKVNKRKKEREKEKEREKDLDRMNQKEKEKQQEKQQDRERDKSFVDGVNMEKDDTIENEMQRKRSNSINKALLEMPPFTQTLKSKIQCNSEIFAIPEALTLLGQREGRKYLNDLQEQKMKDFNQSFNDINGIQSVNKAKTGFSRDNQSGKNSNDSEISSDYEFADNKISNSRSRSRSPYQQAQQQKYYKNKKQNQHEQMNQEQKKNKNKKEDDPQKLQQEVQKSWWQKHKDKKDGATERHRKQKRSSYVKEDYDDEFSQEDDDKEENGSIVDDQNNNNQATPRKKGQNNQDINIGVITSASAAASASGGRVLRRNFAVTQAMSAGISGTINASIQPYRSNSQSKDSKNQQELEEFAIYGKVVCANGGKTVVTWGALPVNTQAFHLFSLNSFERTPMFPNQIAGFWRSFIPQQYLGTVTSLPPINIDMRNKEKEKNKGRMKGKINKENEQQEGMLQLPTAHDPLIRPDTPNANIPINQQQGIVQSPKKDVWQQQQSPRINRSTFEYQQIQPISDMHTIRHTIFPSSNYVDPFYPISASFTLPVLIHVDDLVHSVNTDPISNADLNWQQFSVTTFADDEIQNMNPFIYWYISIGCVRSYLL</sequence>
<feature type="region of interest" description="Disordered" evidence="1">
    <location>
        <begin position="207"/>
        <end position="262"/>
    </location>
</feature>
<feature type="non-terminal residue" evidence="2">
    <location>
        <position position="1"/>
    </location>
</feature>
<organism evidence="2 3">
    <name type="scientific">Streblomastix strix</name>
    <dbReference type="NCBI Taxonomy" id="222440"/>
    <lineage>
        <taxon>Eukaryota</taxon>
        <taxon>Metamonada</taxon>
        <taxon>Preaxostyla</taxon>
        <taxon>Oxymonadida</taxon>
        <taxon>Streblomastigidae</taxon>
        <taxon>Streblomastix</taxon>
    </lineage>
</organism>
<dbReference type="AlphaFoldDB" id="A0A5J4V1S3"/>
<feature type="compositionally biased region" description="Polar residues" evidence="1">
    <location>
        <begin position="337"/>
        <end position="356"/>
    </location>
</feature>
<feature type="compositionally biased region" description="Polar residues" evidence="1">
    <location>
        <begin position="416"/>
        <end position="425"/>
    </location>
</feature>
<feature type="compositionally biased region" description="Basic and acidic residues" evidence="1">
    <location>
        <begin position="210"/>
        <end position="262"/>
    </location>
</feature>